<dbReference type="AlphaFoldDB" id="A0A183T114"/>
<dbReference type="Proteomes" id="UP000275846">
    <property type="component" value="Unassembled WGS sequence"/>
</dbReference>
<organism evidence="3">
    <name type="scientific">Schistocephalus solidus</name>
    <name type="common">Tapeworm</name>
    <dbReference type="NCBI Taxonomy" id="70667"/>
    <lineage>
        <taxon>Eukaryota</taxon>
        <taxon>Metazoa</taxon>
        <taxon>Spiralia</taxon>
        <taxon>Lophotrochozoa</taxon>
        <taxon>Platyhelminthes</taxon>
        <taxon>Cestoda</taxon>
        <taxon>Eucestoda</taxon>
        <taxon>Diphyllobothriidea</taxon>
        <taxon>Diphyllobothriidae</taxon>
        <taxon>Schistocephalus</taxon>
    </lineage>
</organism>
<reference evidence="1 2" key="2">
    <citation type="submission" date="2018-11" db="EMBL/GenBank/DDBJ databases">
        <authorList>
            <consortium name="Pathogen Informatics"/>
        </authorList>
    </citation>
    <scope>NUCLEOTIDE SEQUENCE [LARGE SCALE GENOMIC DNA]</scope>
    <source>
        <strain evidence="1 2">NST_G2</strain>
    </source>
</reference>
<gene>
    <name evidence="1" type="ORF">SSLN_LOCUS10161</name>
</gene>
<accession>A0A183T114</accession>
<dbReference type="WBParaSite" id="SSLN_0001055601-mRNA-1">
    <property type="protein sequence ID" value="SSLN_0001055601-mRNA-1"/>
    <property type="gene ID" value="SSLN_0001055601"/>
</dbReference>
<protein>
    <submittedName>
        <fullName evidence="1 3">Uncharacterized protein</fullName>
    </submittedName>
</protein>
<name>A0A183T114_SCHSO</name>
<dbReference type="EMBL" id="UYSU01035689">
    <property type="protein sequence ID" value="VDL96546.1"/>
    <property type="molecule type" value="Genomic_DNA"/>
</dbReference>
<reference evidence="3" key="1">
    <citation type="submission" date="2016-06" db="UniProtKB">
        <authorList>
            <consortium name="WormBaseParasite"/>
        </authorList>
    </citation>
    <scope>IDENTIFICATION</scope>
</reference>
<evidence type="ECO:0000313" key="1">
    <source>
        <dbReference type="EMBL" id="VDL96546.1"/>
    </source>
</evidence>
<sequence>MELASGENNVSGAAMMVADTLTFQQEFVFQMVVDTIEENKGEDFPGNVEEQDSSLIVTELAVPVFL</sequence>
<evidence type="ECO:0000313" key="2">
    <source>
        <dbReference type="Proteomes" id="UP000275846"/>
    </source>
</evidence>
<evidence type="ECO:0000313" key="3">
    <source>
        <dbReference type="WBParaSite" id="SSLN_0001055601-mRNA-1"/>
    </source>
</evidence>
<keyword evidence="2" id="KW-1185">Reference proteome</keyword>
<proteinExistence type="predicted"/>